<feature type="domain" description="Trimeric autotransporter adhesin YadA-like head" evidence="13">
    <location>
        <begin position="263"/>
        <end position="289"/>
    </location>
</feature>
<keyword evidence="6" id="KW-0812">Transmembrane</keyword>
<evidence type="ECO:0000256" key="1">
    <source>
        <dbReference type="ARBA" id="ARBA00004241"/>
    </source>
</evidence>
<name>A0ABU9RBK7_9BURK</name>
<dbReference type="Gene3D" id="2.150.10.10">
    <property type="entry name" value="Serralysin-like metalloprotease, C-terminal"/>
    <property type="match status" value="1"/>
</dbReference>
<evidence type="ECO:0000256" key="7">
    <source>
        <dbReference type="ARBA" id="ARBA00022729"/>
    </source>
</evidence>
<evidence type="ECO:0000256" key="2">
    <source>
        <dbReference type="ARBA" id="ARBA00004442"/>
    </source>
</evidence>
<feature type="domain" description="Trimeric autotransporter adhesin YadA-like stalk" evidence="14">
    <location>
        <begin position="335"/>
        <end position="375"/>
    </location>
</feature>
<dbReference type="EMBL" id="JAZHGA010000030">
    <property type="protein sequence ID" value="MEM5344163.1"/>
    <property type="molecule type" value="Genomic_DNA"/>
</dbReference>
<keyword evidence="16" id="KW-1185">Reference proteome</keyword>
<dbReference type="InterPro" id="IPR045584">
    <property type="entry name" value="Pilin-like"/>
</dbReference>
<keyword evidence="9" id="KW-0472">Membrane</keyword>
<evidence type="ECO:0000256" key="5">
    <source>
        <dbReference type="ARBA" id="ARBA00022452"/>
    </source>
</evidence>
<dbReference type="SUPFAM" id="SSF54523">
    <property type="entry name" value="Pili subunits"/>
    <property type="match status" value="1"/>
</dbReference>
<feature type="domain" description="Trimeric autotransporter adhesin YadA-like head" evidence="13">
    <location>
        <begin position="120"/>
        <end position="144"/>
    </location>
</feature>
<feature type="domain" description="Trimeric autotransporter adhesin YadA-like stalk" evidence="14">
    <location>
        <begin position="213"/>
        <end position="249"/>
    </location>
</feature>
<evidence type="ECO:0000313" key="16">
    <source>
        <dbReference type="Proteomes" id="UP001481677"/>
    </source>
</evidence>
<dbReference type="Pfam" id="PF03895">
    <property type="entry name" value="YadA_anchor"/>
    <property type="match status" value="1"/>
</dbReference>
<keyword evidence="4" id="KW-0813">Transport</keyword>
<keyword evidence="5" id="KW-1134">Transmembrane beta strand</keyword>
<keyword evidence="8" id="KW-0653">Protein transport</keyword>
<evidence type="ECO:0000313" key="15">
    <source>
        <dbReference type="EMBL" id="MEM5344163.1"/>
    </source>
</evidence>
<sequence length="465" mass="45364">AQSTANAIGGGSTVNSDGTISNPTYVVDGGNSTVSNVGDAITNIDGRVTQNTTDIANLNTDVTNINSVLNNINNGAGITYFHANSSLVDSQALGMESIAIGGAAVAQGANSVAIGSNASASAANAVALGQGSVADRANTVSVGSAGNERQITNVAAGTADTDAVNVSQLKAAGIINSDGSTKTAVTYDTNPDGTTNFSSVTMGGSNAPDGTTIHNVAAGTGGTDAVNVNQLNDAIANVTNIANNAVDPMFTANGDRNTEQASATGSHATAMGPTANASGNQSIAGGYNAQASGDSSIAMGANSKATADHAVALGDGSVADRANTVSVGSAGNERQITNVAAGTATTDAVNVGQLNSAVAAAVGDLPAGTTAKKYTDQQINMVQQGVNSVARNAYSGIAAATALTMIPDVDQGKTIAVGIGSGSYHGYQAAALGASARITENIKVKMGAGISGQGTTVGVGASYQW</sequence>
<comment type="similarity">
    <text evidence="3">Belongs to the autotransporter-2 (AT-2) (TC 1.B.40) family.</text>
</comment>
<reference evidence="15 16" key="1">
    <citation type="submission" date="2024-01" db="EMBL/GenBank/DDBJ databases">
        <title>The diversity of rhizobia nodulating Mimosa spp. in eleven states of Brazil covering several biomes is determined by host plant, location, and edaphic factors.</title>
        <authorList>
            <person name="Rouws L."/>
            <person name="Barauna A."/>
            <person name="Beukes C."/>
            <person name="De Faria S.M."/>
            <person name="Gross E."/>
            <person name="Dos Reis Junior F.B."/>
            <person name="Simon M."/>
            <person name="Maluk M."/>
            <person name="Odee D.W."/>
            <person name="Kenicer G."/>
            <person name="Young J.P.W."/>
            <person name="Reis V.M."/>
            <person name="Zilli J."/>
            <person name="James E.K."/>
        </authorList>
    </citation>
    <scope>NUCLEOTIDE SEQUENCE [LARGE SCALE GENOMIC DNA]</scope>
    <source>
        <strain evidence="15 16">JPY530</strain>
    </source>
</reference>
<dbReference type="InterPro" id="IPR005594">
    <property type="entry name" value="YadA_C"/>
</dbReference>
<keyword evidence="10" id="KW-0998">Cell outer membrane</keyword>
<dbReference type="InterPro" id="IPR008635">
    <property type="entry name" value="Coiled_stalk_dom"/>
</dbReference>
<keyword evidence="7" id="KW-0732">Signal</keyword>
<dbReference type="InterPro" id="IPR008640">
    <property type="entry name" value="Adhesin_Head_dom"/>
</dbReference>
<evidence type="ECO:0000259" key="14">
    <source>
        <dbReference type="Pfam" id="PF05662"/>
    </source>
</evidence>
<accession>A0ABU9RBK7</accession>
<evidence type="ECO:0000256" key="8">
    <source>
        <dbReference type="ARBA" id="ARBA00022927"/>
    </source>
</evidence>
<evidence type="ECO:0000256" key="10">
    <source>
        <dbReference type="ARBA" id="ARBA00023237"/>
    </source>
</evidence>
<feature type="domain" description="Trimeric autotransporter adhesin YadA-like stalk" evidence="14">
    <location>
        <begin position="150"/>
        <end position="173"/>
    </location>
</feature>
<organism evidence="15 16">
    <name type="scientific">Paraburkholderia azotifigens</name>
    <dbReference type="NCBI Taxonomy" id="2057004"/>
    <lineage>
        <taxon>Bacteria</taxon>
        <taxon>Pseudomonadati</taxon>
        <taxon>Pseudomonadota</taxon>
        <taxon>Betaproteobacteria</taxon>
        <taxon>Burkholderiales</taxon>
        <taxon>Burkholderiaceae</taxon>
        <taxon>Paraburkholderia</taxon>
    </lineage>
</organism>
<feature type="region of interest" description="Disordered" evidence="11">
    <location>
        <begin position="252"/>
        <end position="277"/>
    </location>
</feature>
<evidence type="ECO:0000256" key="11">
    <source>
        <dbReference type="SAM" id="MobiDB-lite"/>
    </source>
</evidence>
<dbReference type="Pfam" id="PF05658">
    <property type="entry name" value="YadA_head"/>
    <property type="match status" value="4"/>
</dbReference>
<feature type="domain" description="Trimeric autotransporter adhesin YadA-like head" evidence="13">
    <location>
        <begin position="291"/>
        <end position="317"/>
    </location>
</feature>
<dbReference type="SUPFAM" id="SSF101967">
    <property type="entry name" value="Adhesin YadA, collagen-binding domain"/>
    <property type="match status" value="3"/>
</dbReference>
<dbReference type="Gene3D" id="3.30.1300.30">
    <property type="entry name" value="GSPII I/J protein-like"/>
    <property type="match status" value="1"/>
</dbReference>
<comment type="caution">
    <text evidence="15">The sequence shown here is derived from an EMBL/GenBank/DDBJ whole genome shotgun (WGS) entry which is preliminary data.</text>
</comment>
<evidence type="ECO:0000256" key="9">
    <source>
        <dbReference type="ARBA" id="ARBA00023136"/>
    </source>
</evidence>
<comment type="subcellular location">
    <subcellularLocation>
        <location evidence="2">Cell outer membrane</location>
    </subcellularLocation>
    <subcellularLocation>
        <location evidence="1">Cell surface</location>
    </subcellularLocation>
</comment>
<dbReference type="Gene3D" id="6.10.250.2040">
    <property type="match status" value="1"/>
</dbReference>
<evidence type="ECO:0000256" key="3">
    <source>
        <dbReference type="ARBA" id="ARBA00005848"/>
    </source>
</evidence>
<dbReference type="Gene3D" id="1.20.5.170">
    <property type="match status" value="1"/>
</dbReference>
<feature type="domain" description="Trimeric autotransporter adhesin YadA-like C-terminal membrane anchor" evidence="12">
    <location>
        <begin position="407"/>
        <end position="465"/>
    </location>
</feature>
<dbReference type="InterPro" id="IPR011049">
    <property type="entry name" value="Serralysin-like_metalloprot_C"/>
</dbReference>
<dbReference type="Gene3D" id="2.60.40.4050">
    <property type="match status" value="1"/>
</dbReference>
<evidence type="ECO:0000256" key="4">
    <source>
        <dbReference type="ARBA" id="ARBA00022448"/>
    </source>
</evidence>
<feature type="non-terminal residue" evidence="15">
    <location>
        <position position="1"/>
    </location>
</feature>
<gene>
    <name evidence="15" type="ORF">V4C56_31640</name>
</gene>
<dbReference type="Proteomes" id="UP001481677">
    <property type="component" value="Unassembled WGS sequence"/>
</dbReference>
<dbReference type="Pfam" id="PF05662">
    <property type="entry name" value="YadA_stalk"/>
    <property type="match status" value="3"/>
</dbReference>
<evidence type="ECO:0000259" key="13">
    <source>
        <dbReference type="Pfam" id="PF05658"/>
    </source>
</evidence>
<proteinExistence type="inferred from homology"/>
<feature type="domain" description="Trimeric autotransporter adhesin YadA-like head" evidence="13">
    <location>
        <begin position="92"/>
        <end position="118"/>
    </location>
</feature>
<dbReference type="RefSeq" id="WP_342959405.1">
    <property type="nucleotide sequence ID" value="NZ_JAZHFZ010000032.1"/>
</dbReference>
<evidence type="ECO:0000259" key="12">
    <source>
        <dbReference type="Pfam" id="PF03895"/>
    </source>
</evidence>
<protein>
    <submittedName>
        <fullName evidence="15">YadA family autotransporter adhesin</fullName>
    </submittedName>
</protein>
<evidence type="ECO:0000256" key="6">
    <source>
        <dbReference type="ARBA" id="ARBA00022692"/>
    </source>
</evidence>